<dbReference type="RefSeq" id="WP_170054885.1">
    <property type="nucleotide sequence ID" value="NZ_JABBKX010000005.1"/>
</dbReference>
<protein>
    <submittedName>
        <fullName evidence="3">Uncharacterized protein</fullName>
    </submittedName>
</protein>
<proteinExistence type="predicted"/>
<accession>A0A848EGT2</accession>
<feature type="region of interest" description="Disordered" evidence="1">
    <location>
        <begin position="1"/>
        <end position="22"/>
    </location>
</feature>
<feature type="transmembrane region" description="Helical" evidence="2">
    <location>
        <begin position="90"/>
        <end position="109"/>
    </location>
</feature>
<feature type="transmembrane region" description="Helical" evidence="2">
    <location>
        <begin position="59"/>
        <end position="78"/>
    </location>
</feature>
<keyword evidence="4" id="KW-1185">Reference proteome</keyword>
<dbReference type="EMBL" id="JABBKX010000005">
    <property type="protein sequence ID" value="NMJ42650.1"/>
    <property type="molecule type" value="Genomic_DNA"/>
</dbReference>
<gene>
    <name evidence="3" type="ORF">GWK16_15490</name>
</gene>
<evidence type="ECO:0000313" key="4">
    <source>
        <dbReference type="Proteomes" id="UP000548582"/>
    </source>
</evidence>
<reference evidence="3 4" key="1">
    <citation type="submission" date="2020-03" db="EMBL/GenBank/DDBJ databases">
        <authorList>
            <person name="Sun Q."/>
        </authorList>
    </citation>
    <scope>NUCLEOTIDE SEQUENCE [LARGE SCALE GENOMIC DNA]</scope>
    <source>
        <strain evidence="3 4">JC162</strain>
    </source>
</reference>
<keyword evidence="2" id="KW-0472">Membrane</keyword>
<feature type="transmembrane region" description="Helical" evidence="2">
    <location>
        <begin position="121"/>
        <end position="139"/>
    </location>
</feature>
<keyword evidence="2" id="KW-1133">Transmembrane helix</keyword>
<comment type="caution">
    <text evidence="3">The sequence shown here is derived from an EMBL/GenBank/DDBJ whole genome shotgun (WGS) entry which is preliminary data.</text>
</comment>
<sequence>MGDTATPGPSAAAEPPMTPAGAPPRSWGRILLAEAPYLAMLVAGFAGVAFVGGGPQPKLLYWQILAPVFGVLCVIAGWKGAGERKARTRLIWTQALHWLAFLGAMLLLFLPSVRGVVNDNATEIGLLLLLGLGTFVAGVHAGSWRIVAVGAVLGLSVPAVATMQQSALLLTMGGLVVVLVGALFVMTSARSRSLTPTG</sequence>
<feature type="transmembrane region" description="Helical" evidence="2">
    <location>
        <begin position="167"/>
        <end position="186"/>
    </location>
</feature>
<feature type="transmembrane region" description="Helical" evidence="2">
    <location>
        <begin position="35"/>
        <end position="53"/>
    </location>
</feature>
<dbReference type="Proteomes" id="UP000548582">
    <property type="component" value="Unassembled WGS sequence"/>
</dbReference>
<evidence type="ECO:0000256" key="1">
    <source>
        <dbReference type="SAM" id="MobiDB-lite"/>
    </source>
</evidence>
<organism evidence="3 4">
    <name type="scientific">Neoroseomonas marina</name>
    <dbReference type="NCBI Taxonomy" id="1232220"/>
    <lineage>
        <taxon>Bacteria</taxon>
        <taxon>Pseudomonadati</taxon>
        <taxon>Pseudomonadota</taxon>
        <taxon>Alphaproteobacteria</taxon>
        <taxon>Acetobacterales</taxon>
        <taxon>Acetobacteraceae</taxon>
        <taxon>Neoroseomonas</taxon>
    </lineage>
</organism>
<name>A0A848EGT2_9PROT</name>
<evidence type="ECO:0000313" key="3">
    <source>
        <dbReference type="EMBL" id="NMJ42650.1"/>
    </source>
</evidence>
<evidence type="ECO:0000256" key="2">
    <source>
        <dbReference type="SAM" id="Phobius"/>
    </source>
</evidence>
<dbReference type="AlphaFoldDB" id="A0A848EGT2"/>
<keyword evidence="2" id="KW-0812">Transmembrane</keyword>